<dbReference type="RefSeq" id="WP_072746890.1">
    <property type="nucleotide sequence ID" value="NZ_FOHL01000001.1"/>
</dbReference>
<proteinExistence type="predicted"/>
<dbReference type="PANTHER" id="PTHR32309:SF13">
    <property type="entry name" value="FERRIC ENTEROBACTIN TRANSPORT PROTEIN FEPE"/>
    <property type="match status" value="1"/>
</dbReference>
<protein>
    <submittedName>
        <fullName evidence="9">Polysaccharide chain length determinant protein, PEP-CTERM locus subfamily</fullName>
    </submittedName>
</protein>
<keyword evidence="4 7" id="KW-1133">Transmembrane helix</keyword>
<feature type="transmembrane region" description="Helical" evidence="7">
    <location>
        <begin position="20"/>
        <end position="39"/>
    </location>
</feature>
<evidence type="ECO:0000259" key="8">
    <source>
        <dbReference type="Pfam" id="PF02706"/>
    </source>
</evidence>
<dbReference type="Proteomes" id="UP000184066">
    <property type="component" value="Unassembled WGS sequence"/>
</dbReference>
<dbReference type="Pfam" id="PF02706">
    <property type="entry name" value="Wzz"/>
    <property type="match status" value="1"/>
</dbReference>
<feature type="coiled-coil region" evidence="6">
    <location>
        <begin position="325"/>
        <end position="390"/>
    </location>
</feature>
<feature type="coiled-coil region" evidence="6">
    <location>
        <begin position="175"/>
        <end position="280"/>
    </location>
</feature>
<dbReference type="AlphaFoldDB" id="A0A1M7SWJ6"/>
<dbReference type="STRING" id="1189325.SAMN04488119_101326"/>
<dbReference type="InterPro" id="IPR003856">
    <property type="entry name" value="LPS_length_determ_N"/>
</dbReference>
<feature type="transmembrane region" description="Helical" evidence="7">
    <location>
        <begin position="428"/>
        <end position="448"/>
    </location>
</feature>
<feature type="domain" description="Polysaccharide chain length determinant N-terminal" evidence="8">
    <location>
        <begin position="4"/>
        <end position="68"/>
    </location>
</feature>
<dbReference type="PANTHER" id="PTHR32309">
    <property type="entry name" value="TYROSINE-PROTEIN KINASE"/>
    <property type="match status" value="1"/>
</dbReference>
<evidence type="ECO:0000256" key="6">
    <source>
        <dbReference type="SAM" id="Coils"/>
    </source>
</evidence>
<dbReference type="GO" id="GO:0005886">
    <property type="term" value="C:plasma membrane"/>
    <property type="evidence" value="ECO:0007669"/>
    <property type="project" value="UniProtKB-SubCell"/>
</dbReference>
<evidence type="ECO:0000313" key="9">
    <source>
        <dbReference type="EMBL" id="SHN62776.1"/>
    </source>
</evidence>
<evidence type="ECO:0000256" key="4">
    <source>
        <dbReference type="ARBA" id="ARBA00022989"/>
    </source>
</evidence>
<feature type="transmembrane region" description="Helical" evidence="7">
    <location>
        <begin position="490"/>
        <end position="511"/>
    </location>
</feature>
<reference evidence="9 10" key="1">
    <citation type="submission" date="2016-12" db="EMBL/GenBank/DDBJ databases">
        <authorList>
            <person name="Song W.-J."/>
            <person name="Kurnit D.M."/>
        </authorList>
    </citation>
    <scope>NUCLEOTIDE SEQUENCE [LARGE SCALE GENOMIC DNA]</scope>
    <source>
        <strain evidence="9 10">CGMCC 1.10808</strain>
    </source>
</reference>
<accession>A0A1M7SWJ6</accession>
<evidence type="ECO:0000256" key="3">
    <source>
        <dbReference type="ARBA" id="ARBA00022692"/>
    </source>
</evidence>
<dbReference type="Gene3D" id="1.20.5.340">
    <property type="match status" value="1"/>
</dbReference>
<sequence length="540" mass="59922">MNSEFDFGLITAIIKRRLGLVLSFAIATFLIFAAVAYLLPPRYKASATILVESQQIPTSLVQSTVASNAAERIRVIEQRLLTRATLLDIAAKHRVFADRPDMSPSQIFEAMRDATAFELMQFGDPRSRRSSNAIAFTVTFEADKPQIAAAVANELVTLILEQNVKLRTGRAAQTYEFFEQEVARLSDELQKIENEIVAFKKANRDSLPESLDYRRDRLALTQQRISLLERERANLLDEKRILAAGLEDPELLAQQLDRPLTDNEKELRALERERARQRAILAESHPRIRALDARIAALRKIVAEELGAADGAAEDAGASGRNAIIRKVEQDIAVIDKRIANIEEEIAQLDREQHELERTISQTPSVEMALAGLNRRYAGLQAQYRDVQAKLASAATGEQLELKQQAERFEVIEQPSVPERPASPNRPLILLAGLGAGLGGGVALAFLIEFLNRRVRRPSEIVAALNIEPLAVIPLVRTAAEIRAQRRRRALVALGVIAATAVGLAALHFLYLPLDLLAERAIEKARLDSLVGLVRARLQL</sequence>
<gene>
    <name evidence="9" type="ORF">SAMN05216200_103327</name>
</gene>
<dbReference type="OrthoDB" id="8114194at2"/>
<evidence type="ECO:0000313" key="10">
    <source>
        <dbReference type="Proteomes" id="UP000184066"/>
    </source>
</evidence>
<dbReference type="EMBL" id="FRDL01000003">
    <property type="protein sequence ID" value="SHN62776.1"/>
    <property type="molecule type" value="Genomic_DNA"/>
</dbReference>
<keyword evidence="6" id="KW-0175">Coiled coil</keyword>
<keyword evidence="10" id="KW-1185">Reference proteome</keyword>
<keyword evidence="5 7" id="KW-0472">Membrane</keyword>
<organism evidence="9 10">
    <name type="scientific">Oceanicella actignis</name>
    <dbReference type="NCBI Taxonomy" id="1189325"/>
    <lineage>
        <taxon>Bacteria</taxon>
        <taxon>Pseudomonadati</taxon>
        <taxon>Pseudomonadota</taxon>
        <taxon>Alphaproteobacteria</taxon>
        <taxon>Rhodobacterales</taxon>
        <taxon>Paracoccaceae</taxon>
        <taxon>Oceanicella</taxon>
    </lineage>
</organism>
<name>A0A1M7SWJ6_9RHOB</name>
<dbReference type="InterPro" id="IPR050445">
    <property type="entry name" value="Bact_polysacc_biosynth/exp"/>
</dbReference>
<dbReference type="GO" id="GO:0004713">
    <property type="term" value="F:protein tyrosine kinase activity"/>
    <property type="evidence" value="ECO:0007669"/>
    <property type="project" value="TreeGrafter"/>
</dbReference>
<comment type="subcellular location">
    <subcellularLocation>
        <location evidence="1">Cell membrane</location>
        <topology evidence="1">Multi-pass membrane protein</topology>
    </subcellularLocation>
</comment>
<evidence type="ECO:0000256" key="5">
    <source>
        <dbReference type="ARBA" id="ARBA00023136"/>
    </source>
</evidence>
<keyword evidence="3 7" id="KW-0812">Transmembrane</keyword>
<keyword evidence="2" id="KW-1003">Cell membrane</keyword>
<evidence type="ECO:0000256" key="7">
    <source>
        <dbReference type="SAM" id="Phobius"/>
    </source>
</evidence>
<evidence type="ECO:0000256" key="2">
    <source>
        <dbReference type="ARBA" id="ARBA00022475"/>
    </source>
</evidence>
<evidence type="ECO:0000256" key="1">
    <source>
        <dbReference type="ARBA" id="ARBA00004651"/>
    </source>
</evidence>